<name>A0A382K4X5_9ZZZZ</name>
<dbReference type="EMBL" id="UINC01077735">
    <property type="protein sequence ID" value="SVC18127.1"/>
    <property type="molecule type" value="Genomic_DNA"/>
</dbReference>
<keyword evidence="1" id="KW-0472">Membrane</keyword>
<proteinExistence type="predicted"/>
<sequence>MKIGNKVLIVIVAVIGLYAAFLIASDVNTIF</sequence>
<feature type="non-terminal residue" evidence="2">
    <location>
        <position position="31"/>
    </location>
</feature>
<organism evidence="2">
    <name type="scientific">marine metagenome</name>
    <dbReference type="NCBI Taxonomy" id="408172"/>
    <lineage>
        <taxon>unclassified sequences</taxon>
        <taxon>metagenomes</taxon>
        <taxon>ecological metagenomes</taxon>
    </lineage>
</organism>
<dbReference type="AlphaFoldDB" id="A0A382K4X5"/>
<keyword evidence="1" id="KW-0812">Transmembrane</keyword>
<reference evidence="2" key="1">
    <citation type="submission" date="2018-05" db="EMBL/GenBank/DDBJ databases">
        <authorList>
            <person name="Lanie J.A."/>
            <person name="Ng W.-L."/>
            <person name="Kazmierczak K.M."/>
            <person name="Andrzejewski T.M."/>
            <person name="Davidsen T.M."/>
            <person name="Wayne K.J."/>
            <person name="Tettelin H."/>
            <person name="Glass J.I."/>
            <person name="Rusch D."/>
            <person name="Podicherti R."/>
            <person name="Tsui H.-C.T."/>
            <person name="Winkler M.E."/>
        </authorList>
    </citation>
    <scope>NUCLEOTIDE SEQUENCE</scope>
</reference>
<accession>A0A382K4X5</accession>
<keyword evidence="1" id="KW-1133">Transmembrane helix</keyword>
<evidence type="ECO:0000313" key="2">
    <source>
        <dbReference type="EMBL" id="SVC18127.1"/>
    </source>
</evidence>
<protein>
    <submittedName>
        <fullName evidence="2">Uncharacterized protein</fullName>
    </submittedName>
</protein>
<gene>
    <name evidence="2" type="ORF">METZ01_LOCUS270981</name>
</gene>
<feature type="transmembrane region" description="Helical" evidence="1">
    <location>
        <begin position="7"/>
        <end position="25"/>
    </location>
</feature>
<evidence type="ECO:0000256" key="1">
    <source>
        <dbReference type="SAM" id="Phobius"/>
    </source>
</evidence>